<dbReference type="Pfam" id="PF00069">
    <property type="entry name" value="Pkinase"/>
    <property type="match status" value="1"/>
</dbReference>
<reference evidence="8" key="1">
    <citation type="submission" date="2020-11" db="EMBL/GenBank/DDBJ databases">
        <authorList>
            <person name="Tran Van P."/>
        </authorList>
    </citation>
    <scope>NUCLEOTIDE SEQUENCE</scope>
</reference>
<keyword evidence="3" id="KW-0418">Kinase</keyword>
<keyword evidence="1" id="KW-0808">Transferase</keyword>
<dbReference type="PANTHER" id="PTHR11042">
    <property type="entry name" value="EUKARYOTIC TRANSLATION INITIATION FACTOR 2-ALPHA KINASE EIF2-ALPHA KINASE -RELATED"/>
    <property type="match status" value="1"/>
</dbReference>
<sequence length="436" mass="50437">MYNNINLRYTAGDEIVRDKLVNGDVFSWGSNYRYMLGHNMGNDNQMSPKLIPHLTDIKAISSASHTKNKGKVIREIKNLATVNSNFVVKYYDSWIEHQCLYIQMELCLDSLNKILTLKPQVFNRQLDEPMSLYEYFISCEIFRQLLECVQYLHGLDPQIIHRDLKPDNILISVKVKNDRFIKLCDFGLATMHDKRIHYITANKHTTDVGDVRYMAPEITQDLLDSMINLKWEKRPECWEVLAKYSEWSIDNSLDPNDLQFKATLETLESHENPFFNNFLLNILQLRAEVDPCVTRGREQTLYGKGCEKKAFYQCSEINYEATFKGFCPNCRVNYEDIGRDVCLSPTLLKTVKAGECMCGNWLGLHCGLRAEDHNCDPDYYETTLFGDCEAKAFYQCSEIQTEATFKGFCPNCRLADKDNTGRDACLSPTFRQFVAK</sequence>
<evidence type="ECO:0000256" key="5">
    <source>
        <dbReference type="ARBA" id="ARBA00037982"/>
    </source>
</evidence>
<dbReference type="InterPro" id="IPR050339">
    <property type="entry name" value="CC_SR_Kinase"/>
</dbReference>
<dbReference type="GO" id="GO:0005634">
    <property type="term" value="C:nucleus"/>
    <property type="evidence" value="ECO:0007669"/>
    <property type="project" value="TreeGrafter"/>
</dbReference>
<dbReference type="InterPro" id="IPR000719">
    <property type="entry name" value="Prot_kinase_dom"/>
</dbReference>
<dbReference type="InterPro" id="IPR008271">
    <property type="entry name" value="Ser/Thr_kinase_AS"/>
</dbReference>
<evidence type="ECO:0000313" key="8">
    <source>
        <dbReference type="EMBL" id="CAD7641689.1"/>
    </source>
</evidence>
<feature type="repeat" description="RCC1" evidence="6">
    <location>
        <begin position="23"/>
        <end position="75"/>
    </location>
</feature>
<dbReference type="PROSITE" id="PS50012">
    <property type="entry name" value="RCC1_3"/>
    <property type="match status" value="1"/>
</dbReference>
<evidence type="ECO:0000256" key="6">
    <source>
        <dbReference type="PROSITE-ProRule" id="PRU00235"/>
    </source>
</evidence>
<dbReference type="InterPro" id="IPR011009">
    <property type="entry name" value="Kinase-like_dom_sf"/>
</dbReference>
<dbReference type="PANTHER" id="PTHR11042:SF136">
    <property type="entry name" value="EIF-2-ALPHA KINASE GCN2"/>
    <property type="match status" value="1"/>
</dbReference>
<keyword evidence="9" id="KW-1185">Reference proteome</keyword>
<dbReference type="SMART" id="SM00220">
    <property type="entry name" value="S_TKc"/>
    <property type="match status" value="1"/>
</dbReference>
<dbReference type="InterPro" id="IPR000408">
    <property type="entry name" value="Reg_chr_condens"/>
</dbReference>
<evidence type="ECO:0000256" key="3">
    <source>
        <dbReference type="ARBA" id="ARBA00022777"/>
    </source>
</evidence>
<proteinExistence type="inferred from homology"/>
<feature type="domain" description="Protein kinase" evidence="7">
    <location>
        <begin position="20"/>
        <end position="312"/>
    </location>
</feature>
<comment type="similarity">
    <text evidence="5">Belongs to the protein kinase superfamily. Ser/Thr protein kinase family. GCN2 subfamily.</text>
</comment>
<dbReference type="GO" id="GO:0004694">
    <property type="term" value="F:eukaryotic translation initiation factor 2alpha kinase activity"/>
    <property type="evidence" value="ECO:0007669"/>
    <property type="project" value="TreeGrafter"/>
</dbReference>
<dbReference type="Gene3D" id="1.10.510.10">
    <property type="entry name" value="Transferase(Phosphotransferase) domain 1"/>
    <property type="match status" value="1"/>
</dbReference>
<dbReference type="SUPFAM" id="SSF56112">
    <property type="entry name" value="Protein kinase-like (PK-like)"/>
    <property type="match status" value="1"/>
</dbReference>
<name>A0A7R9QDD9_9ACAR</name>
<protein>
    <recommendedName>
        <fullName evidence="7">Protein kinase domain-containing protein</fullName>
    </recommendedName>
</protein>
<dbReference type="EMBL" id="OC915721">
    <property type="protein sequence ID" value="CAD7641689.1"/>
    <property type="molecule type" value="Genomic_DNA"/>
</dbReference>
<dbReference type="PROSITE" id="PS50011">
    <property type="entry name" value="PROTEIN_KINASE_DOM"/>
    <property type="match status" value="1"/>
</dbReference>
<evidence type="ECO:0000313" key="9">
    <source>
        <dbReference type="Proteomes" id="UP000728032"/>
    </source>
</evidence>
<evidence type="ECO:0000256" key="1">
    <source>
        <dbReference type="ARBA" id="ARBA00022679"/>
    </source>
</evidence>
<dbReference type="GO" id="GO:0005829">
    <property type="term" value="C:cytosol"/>
    <property type="evidence" value="ECO:0007669"/>
    <property type="project" value="TreeGrafter"/>
</dbReference>
<dbReference type="OrthoDB" id="341578at2759"/>
<dbReference type="Gene3D" id="2.130.10.30">
    <property type="entry name" value="Regulator of chromosome condensation 1/beta-lactamase-inhibitor protein II"/>
    <property type="match status" value="1"/>
</dbReference>
<keyword evidence="2" id="KW-0547">Nucleotide-binding</keyword>
<dbReference type="EMBL" id="CAJPVJ010000896">
    <property type="protein sequence ID" value="CAG2163654.1"/>
    <property type="molecule type" value="Genomic_DNA"/>
</dbReference>
<evidence type="ECO:0000256" key="2">
    <source>
        <dbReference type="ARBA" id="ARBA00022741"/>
    </source>
</evidence>
<keyword evidence="4" id="KW-0067">ATP-binding</keyword>
<dbReference type="GO" id="GO:0005524">
    <property type="term" value="F:ATP binding"/>
    <property type="evidence" value="ECO:0007669"/>
    <property type="project" value="UniProtKB-KW"/>
</dbReference>
<dbReference type="AlphaFoldDB" id="A0A7R9QDD9"/>
<accession>A0A7R9QDD9</accession>
<evidence type="ECO:0000256" key="4">
    <source>
        <dbReference type="ARBA" id="ARBA00022840"/>
    </source>
</evidence>
<organism evidence="8">
    <name type="scientific">Oppiella nova</name>
    <dbReference type="NCBI Taxonomy" id="334625"/>
    <lineage>
        <taxon>Eukaryota</taxon>
        <taxon>Metazoa</taxon>
        <taxon>Ecdysozoa</taxon>
        <taxon>Arthropoda</taxon>
        <taxon>Chelicerata</taxon>
        <taxon>Arachnida</taxon>
        <taxon>Acari</taxon>
        <taxon>Acariformes</taxon>
        <taxon>Sarcoptiformes</taxon>
        <taxon>Oribatida</taxon>
        <taxon>Brachypylina</taxon>
        <taxon>Oppioidea</taxon>
        <taxon>Oppiidae</taxon>
        <taxon>Oppiella</taxon>
    </lineage>
</organism>
<evidence type="ECO:0000259" key="7">
    <source>
        <dbReference type="PROSITE" id="PS50011"/>
    </source>
</evidence>
<dbReference type="InterPro" id="IPR009091">
    <property type="entry name" value="RCC1/BLIP-II"/>
</dbReference>
<dbReference type="PROSITE" id="PS00108">
    <property type="entry name" value="PROTEIN_KINASE_ST"/>
    <property type="match status" value="1"/>
</dbReference>
<dbReference type="Proteomes" id="UP000728032">
    <property type="component" value="Unassembled WGS sequence"/>
</dbReference>
<gene>
    <name evidence="8" type="ORF">ONB1V03_LOCUS3225</name>
</gene>